<dbReference type="PANTHER" id="PTHR31377">
    <property type="entry name" value="AGMATINE DEIMINASE-RELATED"/>
    <property type="match status" value="1"/>
</dbReference>
<keyword evidence="1" id="KW-0378">Hydrolase</keyword>
<dbReference type="PANTHER" id="PTHR31377:SF0">
    <property type="entry name" value="AGMATINE DEIMINASE-RELATED"/>
    <property type="match status" value="1"/>
</dbReference>
<dbReference type="SUPFAM" id="SSF55909">
    <property type="entry name" value="Pentein"/>
    <property type="match status" value="1"/>
</dbReference>
<gene>
    <name evidence="2" type="ORF">LZC94_07370</name>
</gene>
<keyword evidence="3" id="KW-1185">Reference proteome</keyword>
<dbReference type="RefSeq" id="WP_394826716.1">
    <property type="nucleotide sequence ID" value="NZ_CP089984.1"/>
</dbReference>
<dbReference type="Proteomes" id="UP001370348">
    <property type="component" value="Chromosome"/>
</dbReference>
<name>A0ABZ2M4W8_9BACT</name>
<evidence type="ECO:0000313" key="3">
    <source>
        <dbReference type="Proteomes" id="UP001370348"/>
    </source>
</evidence>
<dbReference type="PROSITE" id="PS51257">
    <property type="entry name" value="PROKAR_LIPOPROTEIN"/>
    <property type="match status" value="1"/>
</dbReference>
<accession>A0ABZ2M4W8</accession>
<proteinExistence type="predicted"/>
<evidence type="ECO:0000313" key="2">
    <source>
        <dbReference type="EMBL" id="WXB17086.1"/>
    </source>
</evidence>
<dbReference type="EMBL" id="CP089984">
    <property type="protein sequence ID" value="WXB17086.1"/>
    <property type="molecule type" value="Genomic_DNA"/>
</dbReference>
<dbReference type="Pfam" id="PF04371">
    <property type="entry name" value="PAD_porph"/>
    <property type="match status" value="1"/>
</dbReference>
<reference evidence="2 3" key="1">
    <citation type="submission" date="2021-12" db="EMBL/GenBank/DDBJ databases">
        <title>Discovery of the Pendulisporaceae a myxobacterial family with distinct sporulation behavior and unique specialized metabolism.</title>
        <authorList>
            <person name="Garcia R."/>
            <person name="Popoff A."/>
            <person name="Bader C.D."/>
            <person name="Loehr J."/>
            <person name="Walesch S."/>
            <person name="Walt C."/>
            <person name="Boldt J."/>
            <person name="Bunk B."/>
            <person name="Haeckl F.J.F.P.J."/>
            <person name="Gunesch A.P."/>
            <person name="Birkelbach J."/>
            <person name="Nuebel U."/>
            <person name="Pietschmann T."/>
            <person name="Bach T."/>
            <person name="Mueller R."/>
        </authorList>
    </citation>
    <scope>NUCLEOTIDE SEQUENCE [LARGE SCALE GENOMIC DNA]</scope>
    <source>
        <strain evidence="2 3">MSr11954</strain>
    </source>
</reference>
<dbReference type="Gene3D" id="3.75.10.10">
    <property type="entry name" value="L-arginine/glycine Amidinotransferase, Chain A"/>
    <property type="match status" value="1"/>
</dbReference>
<sequence length="434" mass="46571">MEKLIRIVRGISARVRFGARAALPLALVVVACSGPPALRPAAETPAAQRASAPQRSSAPRAHRLVAEWEPALGAMLAWPLSVPHDLVIKIAKDARLYTLCADRAGCDEAKSWYERWGIDLARVEFLVVPQSSDASWIRDYGPHTLVDDAGRVELADARYDLGSPTSGLPCDAPLGTVQNGGQPVSAAHAGPAGYSVAAEDAAPAAIARALGLAHRPLGFALTGGNLATDGHGLALSTCIQANENRAMGLADDQFRTLVREQLGVARYVLVSNYESTGIQHIDCLLKILDSKRILVARPPVDHPASALIERIVTQELMPLTTFEGKPFEILRIDTARFRGDELAAYANALILNDRVYVPLFGIAEDQRALATWRAAMPGSKVEGFPFVLADEPILAPSTKMYRDIGWNGGDALHCRVRAVFDPARLARAAKGAPR</sequence>
<protein>
    <submittedName>
        <fullName evidence="2">Agmatine deiminase family protein</fullName>
    </submittedName>
</protein>
<organism evidence="2 3">
    <name type="scientific">Pendulispora albinea</name>
    <dbReference type="NCBI Taxonomy" id="2741071"/>
    <lineage>
        <taxon>Bacteria</taxon>
        <taxon>Pseudomonadati</taxon>
        <taxon>Myxococcota</taxon>
        <taxon>Myxococcia</taxon>
        <taxon>Myxococcales</taxon>
        <taxon>Sorangiineae</taxon>
        <taxon>Pendulisporaceae</taxon>
        <taxon>Pendulispora</taxon>
    </lineage>
</organism>
<evidence type="ECO:0000256" key="1">
    <source>
        <dbReference type="ARBA" id="ARBA00022801"/>
    </source>
</evidence>
<dbReference type="InterPro" id="IPR007466">
    <property type="entry name" value="Peptidyl-Arg-deiminase_porph"/>
</dbReference>